<dbReference type="GO" id="GO:1904047">
    <property type="term" value="F:S-adenosyl-L-methionine binding"/>
    <property type="evidence" value="ECO:0007669"/>
    <property type="project" value="TreeGrafter"/>
</dbReference>
<dbReference type="Proteomes" id="UP000319865">
    <property type="component" value="Unassembled WGS sequence"/>
</dbReference>
<dbReference type="AlphaFoldDB" id="A0A543NZU7"/>
<keyword evidence="2" id="KW-1185">Reference proteome</keyword>
<dbReference type="GO" id="GO:0042601">
    <property type="term" value="C:endospore-forming forespore"/>
    <property type="evidence" value="ECO:0007669"/>
    <property type="project" value="TreeGrafter"/>
</dbReference>
<sequence>MAGDALTLFDEPEPPHVPVDDRLLRVRQIYAEPAAASSPRGRQVIARFPDAEVVEVPSHWQIPELHGSAGNVDRWVRVKTETLVLGVKKSLSARPNERSANWIAPSTANGCAMALTSRMCRYPCRTRLT</sequence>
<dbReference type="RefSeq" id="WP_342778701.1">
    <property type="nucleotide sequence ID" value="NZ_VFQE01000002.1"/>
</dbReference>
<protein>
    <submittedName>
        <fullName evidence="1">Uncharacterized protein</fullName>
    </submittedName>
</protein>
<reference evidence="1 2" key="1">
    <citation type="submission" date="2019-06" db="EMBL/GenBank/DDBJ databases">
        <title>Sequencing the genomes of 1000 actinobacteria strains.</title>
        <authorList>
            <person name="Klenk H.-P."/>
        </authorList>
    </citation>
    <scope>NUCLEOTIDE SEQUENCE [LARGE SCALE GENOMIC DNA]</scope>
    <source>
        <strain evidence="1 2">DSM 46837</strain>
    </source>
</reference>
<organism evidence="1 2">
    <name type="scientific">Blastococcus colisei</name>
    <dbReference type="NCBI Taxonomy" id="1564162"/>
    <lineage>
        <taxon>Bacteria</taxon>
        <taxon>Bacillati</taxon>
        <taxon>Actinomycetota</taxon>
        <taxon>Actinomycetes</taxon>
        <taxon>Geodermatophilales</taxon>
        <taxon>Geodermatophilaceae</taxon>
        <taxon>Blastococcus</taxon>
    </lineage>
</organism>
<dbReference type="EMBL" id="VFQE01000002">
    <property type="protein sequence ID" value="TQN37362.1"/>
    <property type="molecule type" value="Genomic_DNA"/>
</dbReference>
<evidence type="ECO:0000313" key="2">
    <source>
        <dbReference type="Proteomes" id="UP000319865"/>
    </source>
</evidence>
<dbReference type="Gene3D" id="3.40.50.12110">
    <property type="match status" value="1"/>
</dbReference>
<dbReference type="GO" id="GO:0003913">
    <property type="term" value="F:DNA photolyase activity"/>
    <property type="evidence" value="ECO:0007669"/>
    <property type="project" value="TreeGrafter"/>
</dbReference>
<dbReference type="Pfam" id="PF20903">
    <property type="entry name" value="SPL"/>
    <property type="match status" value="1"/>
</dbReference>
<proteinExistence type="predicted"/>
<dbReference type="GO" id="GO:0051539">
    <property type="term" value="F:4 iron, 4 sulfur cluster binding"/>
    <property type="evidence" value="ECO:0007669"/>
    <property type="project" value="TreeGrafter"/>
</dbReference>
<dbReference type="PANTHER" id="PTHR37822">
    <property type="entry name" value="SPORE PHOTOPRODUCT LYASE-RELATED"/>
    <property type="match status" value="1"/>
</dbReference>
<gene>
    <name evidence="1" type="ORF">FHU33_4009</name>
</gene>
<evidence type="ECO:0000313" key="1">
    <source>
        <dbReference type="EMBL" id="TQN37362.1"/>
    </source>
</evidence>
<name>A0A543NZU7_9ACTN</name>
<comment type="caution">
    <text evidence="1">The sequence shown here is derived from an EMBL/GenBank/DDBJ whole genome shotgun (WGS) entry which is preliminary data.</text>
</comment>
<dbReference type="PANTHER" id="PTHR37822:SF2">
    <property type="entry name" value="SPORE PHOTOPRODUCT LYASE"/>
    <property type="match status" value="1"/>
</dbReference>
<dbReference type="InterPro" id="IPR049539">
    <property type="entry name" value="SPL"/>
</dbReference>
<accession>A0A543NZU7</accession>